<dbReference type="Pfam" id="PF00060">
    <property type="entry name" value="Lig_chan"/>
    <property type="match status" value="1"/>
</dbReference>
<sequence>MDFASFVPVYFASKNVYLVTAFLCWQTDEVLKLWRESQSIGVRLRVVSDWKQIPELPAYDTHREGIVLGADCPETELVFEKASVNRAFNLRHSWLFIENSPLNNSKIEAVLADYNILPDADAVWTSSDISVDMYRVKQGQPLIVSELGVHKHMPQVELEALWRRMPTAVARRKDLHNVYLKAATVISQPQHFKGWSELNNRAIDTFPKLTYPLLMLAAEDLHFRYNLKQVDLYGEEHNGSFDGLAGLLQRGQLEVGVTSMFMRGDRWRVLHYCSETVELRGAFLFRQPAQSAVSNVFVLPFSRGVWAAAAAVFAAAGALLALLAAAARAACLQDPAANHLATLDCITFVIGSVCQQGSDLSPRLWSLRLVMFFTLLASLFAFTSYSAKVVAILQSPSNALQTIDDLTNSPMTLGVQETTYKKVYFAESCEAATRRLYVRKLLPRGERAYLSAAAGVERLRTELFAFQVEQGAGYDIISKTFTEHEKCGLKEIQAFKLPMVAVPIRRHSGYRDLLASRLRWQRETGLTTRAQRMWLAEAPRCAGGGAGFASVGLHDLLPALHALLIGITLAVLLLPLEALLHATRRH</sequence>
<feature type="transmembrane region" description="Helical" evidence="9">
    <location>
        <begin position="559"/>
        <end position="580"/>
    </location>
</feature>
<dbReference type="Gene3D" id="3.40.190.10">
    <property type="entry name" value="Periplasmic binding protein-like II"/>
    <property type="match status" value="1"/>
</dbReference>
<keyword evidence="4 9" id="KW-0812">Transmembrane</keyword>
<evidence type="ECO:0000256" key="5">
    <source>
        <dbReference type="ARBA" id="ARBA00022989"/>
    </source>
</evidence>
<keyword evidence="7" id="KW-0675">Receptor</keyword>
<accession>A0AAV1M2B3</accession>
<comment type="caution">
    <text evidence="12">The sequence shown here is derived from an EMBL/GenBank/DDBJ whole genome shotgun (WGS) entry which is preliminary data.</text>
</comment>
<dbReference type="EMBL" id="CAVLGL010000126">
    <property type="protein sequence ID" value="CAK1601443.1"/>
    <property type="molecule type" value="Genomic_DNA"/>
</dbReference>
<evidence type="ECO:0000256" key="4">
    <source>
        <dbReference type="ARBA" id="ARBA00022692"/>
    </source>
</evidence>
<dbReference type="AlphaFoldDB" id="A0AAV1M2B3"/>
<dbReference type="SUPFAM" id="SSF53850">
    <property type="entry name" value="Periplasmic binding protein-like II"/>
    <property type="match status" value="1"/>
</dbReference>
<keyword evidence="5 9" id="KW-1133">Transmembrane helix</keyword>
<evidence type="ECO:0000259" key="11">
    <source>
        <dbReference type="Pfam" id="PF24576"/>
    </source>
</evidence>
<evidence type="ECO:0000256" key="6">
    <source>
        <dbReference type="ARBA" id="ARBA00023136"/>
    </source>
</evidence>
<comment type="similarity">
    <text evidence="2">Belongs to the glutamate-gated ion channel (TC 1.A.10.1) family.</text>
</comment>
<feature type="domain" description="Ionotropic glutamate receptor C-terminal" evidence="10">
    <location>
        <begin position="305"/>
        <end position="426"/>
    </location>
</feature>
<evidence type="ECO:0000259" key="10">
    <source>
        <dbReference type="Pfam" id="PF00060"/>
    </source>
</evidence>
<dbReference type="GO" id="GO:0005886">
    <property type="term" value="C:plasma membrane"/>
    <property type="evidence" value="ECO:0007669"/>
    <property type="project" value="UniProtKB-SubCell"/>
</dbReference>
<dbReference type="PANTHER" id="PTHR42643">
    <property type="entry name" value="IONOTROPIC RECEPTOR 20A-RELATED"/>
    <property type="match status" value="1"/>
</dbReference>
<evidence type="ECO:0000313" key="12">
    <source>
        <dbReference type="EMBL" id="CAK1601443.1"/>
    </source>
</evidence>
<keyword evidence="6 9" id="KW-0472">Membrane</keyword>
<name>A0AAV1M2B3_9NEOP</name>
<evidence type="ECO:0000256" key="8">
    <source>
        <dbReference type="ARBA" id="ARBA00023180"/>
    </source>
</evidence>
<dbReference type="Pfam" id="PF24576">
    <property type="entry name" value="IR75A_N"/>
    <property type="match status" value="1"/>
</dbReference>
<protein>
    <submittedName>
        <fullName evidence="12">Uncharacterized protein</fullName>
    </submittedName>
</protein>
<reference evidence="12 13" key="1">
    <citation type="submission" date="2023-11" db="EMBL/GenBank/DDBJ databases">
        <authorList>
            <person name="Hedman E."/>
            <person name="Englund M."/>
            <person name="Stromberg M."/>
            <person name="Nyberg Akerstrom W."/>
            <person name="Nylinder S."/>
            <person name="Jareborg N."/>
            <person name="Kallberg Y."/>
            <person name="Kronander E."/>
        </authorList>
    </citation>
    <scope>NUCLEOTIDE SEQUENCE [LARGE SCALE GENOMIC DNA]</scope>
</reference>
<evidence type="ECO:0000256" key="2">
    <source>
        <dbReference type="ARBA" id="ARBA00008685"/>
    </source>
</evidence>
<feature type="transmembrane region" description="Helical" evidence="9">
    <location>
        <begin position="304"/>
        <end position="325"/>
    </location>
</feature>
<organism evidence="12 13">
    <name type="scientific">Parnassius mnemosyne</name>
    <name type="common">clouded apollo</name>
    <dbReference type="NCBI Taxonomy" id="213953"/>
    <lineage>
        <taxon>Eukaryota</taxon>
        <taxon>Metazoa</taxon>
        <taxon>Ecdysozoa</taxon>
        <taxon>Arthropoda</taxon>
        <taxon>Hexapoda</taxon>
        <taxon>Insecta</taxon>
        <taxon>Pterygota</taxon>
        <taxon>Neoptera</taxon>
        <taxon>Endopterygota</taxon>
        <taxon>Lepidoptera</taxon>
        <taxon>Glossata</taxon>
        <taxon>Ditrysia</taxon>
        <taxon>Papilionoidea</taxon>
        <taxon>Papilionidae</taxon>
        <taxon>Parnassiinae</taxon>
        <taxon>Parnassini</taxon>
        <taxon>Parnassius</taxon>
        <taxon>Driopa</taxon>
    </lineage>
</organism>
<dbReference type="GO" id="GO:0015276">
    <property type="term" value="F:ligand-gated monoatomic ion channel activity"/>
    <property type="evidence" value="ECO:0007669"/>
    <property type="project" value="InterPro"/>
</dbReference>
<dbReference type="InterPro" id="IPR057074">
    <property type="entry name" value="IR75A_N"/>
</dbReference>
<evidence type="ECO:0000256" key="1">
    <source>
        <dbReference type="ARBA" id="ARBA00004651"/>
    </source>
</evidence>
<proteinExistence type="inferred from homology"/>
<feature type="transmembrane region" description="Helical" evidence="9">
    <location>
        <begin position="369"/>
        <end position="387"/>
    </location>
</feature>
<dbReference type="GO" id="GO:0050906">
    <property type="term" value="P:detection of stimulus involved in sensory perception"/>
    <property type="evidence" value="ECO:0007669"/>
    <property type="project" value="UniProtKB-ARBA"/>
</dbReference>
<dbReference type="InterPro" id="IPR052192">
    <property type="entry name" value="Insect_Ionotropic_Sensory_Rcpt"/>
</dbReference>
<dbReference type="PANTHER" id="PTHR42643:SF33">
    <property type="entry name" value="GLUTAMATE RECEPTOR 2-LIKE PROTEIN"/>
    <property type="match status" value="1"/>
</dbReference>
<dbReference type="Gene3D" id="1.10.287.70">
    <property type="match status" value="1"/>
</dbReference>
<keyword evidence="13" id="KW-1185">Reference proteome</keyword>
<feature type="domain" description="Ionotropic receptor 75a N-terminal" evidence="11">
    <location>
        <begin position="10"/>
        <end position="185"/>
    </location>
</feature>
<gene>
    <name evidence="12" type="ORF">PARMNEM_LOCUS20085</name>
</gene>
<evidence type="ECO:0000313" key="13">
    <source>
        <dbReference type="Proteomes" id="UP001314205"/>
    </source>
</evidence>
<keyword evidence="8" id="KW-0325">Glycoprotein</keyword>
<dbReference type="InterPro" id="IPR001320">
    <property type="entry name" value="Iontro_rcpt_C"/>
</dbReference>
<evidence type="ECO:0000256" key="3">
    <source>
        <dbReference type="ARBA" id="ARBA00022475"/>
    </source>
</evidence>
<evidence type="ECO:0000256" key="9">
    <source>
        <dbReference type="SAM" id="Phobius"/>
    </source>
</evidence>
<dbReference type="Proteomes" id="UP001314205">
    <property type="component" value="Unassembled WGS sequence"/>
</dbReference>
<keyword evidence="3" id="KW-1003">Cell membrane</keyword>
<evidence type="ECO:0000256" key="7">
    <source>
        <dbReference type="ARBA" id="ARBA00023170"/>
    </source>
</evidence>
<comment type="subcellular location">
    <subcellularLocation>
        <location evidence="1">Cell membrane</location>
        <topology evidence="1">Multi-pass membrane protein</topology>
    </subcellularLocation>
</comment>